<evidence type="ECO:0000256" key="1">
    <source>
        <dbReference type="SAM" id="MobiDB-lite"/>
    </source>
</evidence>
<evidence type="ECO:0000313" key="3">
    <source>
        <dbReference type="Proteomes" id="UP001152484"/>
    </source>
</evidence>
<reference evidence="2" key="1">
    <citation type="submission" date="2022-07" db="EMBL/GenBank/DDBJ databases">
        <authorList>
            <person name="Macas J."/>
            <person name="Novak P."/>
            <person name="Neumann P."/>
        </authorList>
    </citation>
    <scope>NUCLEOTIDE SEQUENCE</scope>
</reference>
<protein>
    <submittedName>
        <fullName evidence="2">Uncharacterized protein</fullName>
    </submittedName>
</protein>
<organism evidence="2 3">
    <name type="scientific">Cuscuta europaea</name>
    <name type="common">European dodder</name>
    <dbReference type="NCBI Taxonomy" id="41803"/>
    <lineage>
        <taxon>Eukaryota</taxon>
        <taxon>Viridiplantae</taxon>
        <taxon>Streptophyta</taxon>
        <taxon>Embryophyta</taxon>
        <taxon>Tracheophyta</taxon>
        <taxon>Spermatophyta</taxon>
        <taxon>Magnoliopsida</taxon>
        <taxon>eudicotyledons</taxon>
        <taxon>Gunneridae</taxon>
        <taxon>Pentapetalae</taxon>
        <taxon>asterids</taxon>
        <taxon>lamiids</taxon>
        <taxon>Solanales</taxon>
        <taxon>Convolvulaceae</taxon>
        <taxon>Cuscuteae</taxon>
        <taxon>Cuscuta</taxon>
        <taxon>Cuscuta subgen. Cuscuta</taxon>
    </lineage>
</organism>
<dbReference type="OrthoDB" id="1434682at2759"/>
<comment type="caution">
    <text evidence="2">The sequence shown here is derived from an EMBL/GenBank/DDBJ whole genome shotgun (WGS) entry which is preliminary data.</text>
</comment>
<sequence length="331" mass="38906">MNEATCSTIYLNLSVSVLRKVGILESALYTETYLSGKLFLLEKFFRFTLDLTKYIEENLVIFHKLIQNIKQAWDKYIDDYAPIVLLNAIFDSFNDVKSAIKYGRDGITLDIVINGLKSKELDLKHCRGHTNHSKESGEAFCVRGRSKSRSRYPRKDNQDNPGHFIKDCPVPSQPPHYPMNPSLFEIYKHIPGVNEKVHELLTLRLKIKFFASDLSEHVPKIRINECIFSDFYKESLFRYAFNLKAEESILVYIPNPKAKDRENWRCERRKYLYTDLTHAIWMHMRGHFKIPHDRVHMPQDVLHLVNKTVSGHILFFNLLFRCVDHWLICVI</sequence>
<accession>A0A9P0ZK67</accession>
<evidence type="ECO:0000313" key="2">
    <source>
        <dbReference type="EMBL" id="CAH9103331.1"/>
    </source>
</evidence>
<dbReference type="AlphaFoldDB" id="A0A9P0ZK67"/>
<feature type="region of interest" description="Disordered" evidence="1">
    <location>
        <begin position="143"/>
        <end position="172"/>
    </location>
</feature>
<dbReference type="Proteomes" id="UP001152484">
    <property type="component" value="Unassembled WGS sequence"/>
</dbReference>
<gene>
    <name evidence="2" type="ORF">CEURO_LOCUS16078</name>
</gene>
<dbReference type="EMBL" id="CAMAPE010000045">
    <property type="protein sequence ID" value="CAH9103331.1"/>
    <property type="molecule type" value="Genomic_DNA"/>
</dbReference>
<keyword evidence="3" id="KW-1185">Reference proteome</keyword>
<proteinExistence type="predicted"/>
<name>A0A9P0ZK67_CUSEU</name>